<protein>
    <submittedName>
        <fullName evidence="1">Uncharacterized protein</fullName>
    </submittedName>
</protein>
<dbReference type="Gramene" id="A05p26970.2_BraZ1">
    <property type="protein sequence ID" value="A05p26970.2_BraZ1.CDS.1"/>
    <property type="gene ID" value="A05g26970.2_BraZ1"/>
</dbReference>
<feature type="non-terminal residue" evidence="1">
    <location>
        <position position="44"/>
    </location>
</feature>
<proteinExistence type="predicted"/>
<dbReference type="Proteomes" id="UP000694005">
    <property type="component" value="Chromosome A05"/>
</dbReference>
<evidence type="ECO:0000313" key="2">
    <source>
        <dbReference type="Proteomes" id="UP000694005"/>
    </source>
</evidence>
<name>A0A8D9DHD8_BRACM</name>
<organism evidence="1 2">
    <name type="scientific">Brassica campestris</name>
    <name type="common">Field mustard</name>
    <dbReference type="NCBI Taxonomy" id="3711"/>
    <lineage>
        <taxon>Eukaryota</taxon>
        <taxon>Viridiplantae</taxon>
        <taxon>Streptophyta</taxon>
        <taxon>Embryophyta</taxon>
        <taxon>Tracheophyta</taxon>
        <taxon>Spermatophyta</taxon>
        <taxon>Magnoliopsida</taxon>
        <taxon>eudicotyledons</taxon>
        <taxon>Gunneridae</taxon>
        <taxon>Pentapetalae</taxon>
        <taxon>rosids</taxon>
        <taxon>malvids</taxon>
        <taxon>Brassicales</taxon>
        <taxon>Brassicaceae</taxon>
        <taxon>Brassiceae</taxon>
        <taxon>Brassica</taxon>
    </lineage>
</organism>
<dbReference type="EMBL" id="LS974621">
    <property type="protein sequence ID" value="CAG7876176.1"/>
    <property type="molecule type" value="Genomic_DNA"/>
</dbReference>
<dbReference type="AlphaFoldDB" id="A0A8D9DHD8"/>
<sequence>RSKRQAIEEQLHSVTASFPTFTRAVLCNSNPAGLCNPKPRRSMF</sequence>
<gene>
    <name evidence="1" type="ORF">BRAPAZ1V2_A05P26970.2</name>
</gene>
<evidence type="ECO:0000313" key="1">
    <source>
        <dbReference type="EMBL" id="CAG7876176.1"/>
    </source>
</evidence>
<feature type="non-terminal residue" evidence="1">
    <location>
        <position position="1"/>
    </location>
</feature>
<accession>A0A8D9DHD8</accession>
<reference evidence="1 2" key="1">
    <citation type="submission" date="2021-07" db="EMBL/GenBank/DDBJ databases">
        <authorList>
            <consortium name="Genoscope - CEA"/>
            <person name="William W."/>
        </authorList>
    </citation>
    <scope>NUCLEOTIDE SEQUENCE [LARGE SCALE GENOMIC DNA]</scope>
</reference>